<accession>A0ABV0N4Y9</accession>
<organism evidence="5 6">
    <name type="scientific">Goodea atripinnis</name>
    <dbReference type="NCBI Taxonomy" id="208336"/>
    <lineage>
        <taxon>Eukaryota</taxon>
        <taxon>Metazoa</taxon>
        <taxon>Chordata</taxon>
        <taxon>Craniata</taxon>
        <taxon>Vertebrata</taxon>
        <taxon>Euteleostomi</taxon>
        <taxon>Actinopterygii</taxon>
        <taxon>Neopterygii</taxon>
        <taxon>Teleostei</taxon>
        <taxon>Neoteleostei</taxon>
        <taxon>Acanthomorphata</taxon>
        <taxon>Ovalentaria</taxon>
        <taxon>Atherinomorphae</taxon>
        <taxon>Cyprinodontiformes</taxon>
        <taxon>Goodeidae</taxon>
        <taxon>Goodea</taxon>
    </lineage>
</organism>
<evidence type="ECO:0000256" key="2">
    <source>
        <dbReference type="ARBA" id="ARBA00009279"/>
    </source>
</evidence>
<comment type="subcellular location">
    <subcellularLocation>
        <location evidence="1">Endomembrane system</location>
    </subcellularLocation>
</comment>
<evidence type="ECO:0000313" key="5">
    <source>
        <dbReference type="EMBL" id="MEQ2166464.1"/>
    </source>
</evidence>
<evidence type="ECO:0000313" key="6">
    <source>
        <dbReference type="Proteomes" id="UP001476798"/>
    </source>
</evidence>
<dbReference type="Pfam" id="PF04598">
    <property type="entry name" value="Gasdermin"/>
    <property type="match status" value="2"/>
</dbReference>
<feature type="domain" description="Gasdermin pore forming" evidence="4">
    <location>
        <begin position="1"/>
        <end position="71"/>
    </location>
</feature>
<dbReference type="PANTHER" id="PTHR15207:SF3">
    <property type="entry name" value="DEAFNESS, AUTOSOMAL DOMINANT 5-RELATED"/>
    <property type="match status" value="1"/>
</dbReference>
<protein>
    <recommendedName>
        <fullName evidence="4">Gasdermin pore forming domain-containing protein</fullName>
    </recommendedName>
</protein>
<dbReference type="EMBL" id="JAHRIO010023926">
    <property type="protein sequence ID" value="MEQ2166464.1"/>
    <property type="molecule type" value="Genomic_DNA"/>
</dbReference>
<name>A0ABV0N4Y9_9TELE</name>
<evidence type="ECO:0000256" key="1">
    <source>
        <dbReference type="ARBA" id="ARBA00004308"/>
    </source>
</evidence>
<evidence type="ECO:0000256" key="3">
    <source>
        <dbReference type="ARBA" id="ARBA00023136"/>
    </source>
</evidence>
<dbReference type="Proteomes" id="UP001476798">
    <property type="component" value="Unassembled WGS sequence"/>
</dbReference>
<evidence type="ECO:0000259" key="4">
    <source>
        <dbReference type="Pfam" id="PF04598"/>
    </source>
</evidence>
<comment type="caution">
    <text evidence="5">The sequence shown here is derived from an EMBL/GenBank/DDBJ whole genome shotgun (WGS) entry which is preliminary data.</text>
</comment>
<feature type="domain" description="Gasdermin pore forming" evidence="4">
    <location>
        <begin position="76"/>
        <end position="160"/>
    </location>
</feature>
<comment type="similarity">
    <text evidence="2">Belongs to the gasdermin family.</text>
</comment>
<sequence length="170" mass="18789">MFAVATKNFVEEVDDGGLLIPVCSLNDTVGLLTVVVKRKRFWFWQKPKYLPTDFSLNDLLTGDSPVAPAKFVKANLSLESKDSSKLQSSFGSLKKEEVEVQKLLRDSKDRVLDMSHSLIQQNRGKQKQVFGIVKERIITTQPCSVIEEVQQGGQCGGSLTSCGPKASKVQ</sequence>
<gene>
    <name evidence="5" type="ORF">GOODEAATRI_028416</name>
</gene>
<proteinExistence type="inferred from homology"/>
<keyword evidence="6" id="KW-1185">Reference proteome</keyword>
<dbReference type="InterPro" id="IPR040460">
    <property type="entry name" value="Gasdermin_pore"/>
</dbReference>
<dbReference type="PANTHER" id="PTHR15207">
    <property type="entry name" value="NONSYNDROMIC HEARING IMPAIRMENT PROTEIN"/>
    <property type="match status" value="1"/>
</dbReference>
<dbReference type="InterPro" id="IPR042377">
    <property type="entry name" value="GSDME"/>
</dbReference>
<reference evidence="5 6" key="1">
    <citation type="submission" date="2021-06" db="EMBL/GenBank/DDBJ databases">
        <authorList>
            <person name="Palmer J.M."/>
        </authorList>
    </citation>
    <scope>NUCLEOTIDE SEQUENCE [LARGE SCALE GENOMIC DNA]</scope>
    <source>
        <strain evidence="5 6">GA_2019</strain>
        <tissue evidence="5">Muscle</tissue>
    </source>
</reference>
<keyword evidence="3" id="KW-0472">Membrane</keyword>